<dbReference type="Proteomes" id="UP000176498">
    <property type="component" value="Unassembled WGS sequence"/>
</dbReference>
<evidence type="ECO:0000313" key="3">
    <source>
        <dbReference type="Proteomes" id="UP000176498"/>
    </source>
</evidence>
<dbReference type="EMBL" id="MHHZ01000004">
    <property type="protein sequence ID" value="OGY42391.1"/>
    <property type="molecule type" value="Genomic_DNA"/>
</dbReference>
<sequence>MREELNYEKPISRRLEKGQGEAYVFENFHQIGFKIEEMPELYERLIELASMERSHFEDAVKMAQMVDIIWEDLQHDSEIKFDQKELKLACLFHDIGKSGPKDANREQRRLVQMIYNTKYFNPKSGKFNILKGSPKDLTIEEAFEIESQMSAEEKEKIVTYLKTLTIHRYYPEIKEVKTEELDPKKHKMIDIWREHDYWTWDLLKGYGNHVVTDDVKKVASTHHALEGHDPAAVDGFISGENVTLELLDKYLMITLLDKYQAWVKRAGISHGEAIKELESQIKESINAEIIDTKVAARFYKYLKIIEKYDGLPQLINQG</sequence>
<evidence type="ECO:0000259" key="1">
    <source>
        <dbReference type="Pfam" id="PF01966"/>
    </source>
</evidence>
<name>A0A1G1XQY8_9BACT</name>
<reference evidence="2 3" key="1">
    <citation type="journal article" date="2016" name="Nat. Commun.">
        <title>Thousands of microbial genomes shed light on interconnected biogeochemical processes in an aquifer system.</title>
        <authorList>
            <person name="Anantharaman K."/>
            <person name="Brown C.T."/>
            <person name="Hug L.A."/>
            <person name="Sharon I."/>
            <person name="Castelle C.J."/>
            <person name="Probst A.J."/>
            <person name="Thomas B.C."/>
            <person name="Singh A."/>
            <person name="Wilkins M.J."/>
            <person name="Karaoz U."/>
            <person name="Brodie E.L."/>
            <person name="Williams K.H."/>
            <person name="Hubbard S.S."/>
            <person name="Banfield J.F."/>
        </authorList>
    </citation>
    <scope>NUCLEOTIDE SEQUENCE [LARGE SCALE GENOMIC DNA]</scope>
</reference>
<proteinExistence type="predicted"/>
<gene>
    <name evidence="2" type="ORF">A2Y82_04545</name>
</gene>
<evidence type="ECO:0000313" key="2">
    <source>
        <dbReference type="EMBL" id="OGY42391.1"/>
    </source>
</evidence>
<dbReference type="AlphaFoldDB" id="A0A1G1XQY8"/>
<feature type="domain" description="HD" evidence="1">
    <location>
        <begin position="60"/>
        <end position="107"/>
    </location>
</feature>
<comment type="caution">
    <text evidence="2">The sequence shown here is derived from an EMBL/GenBank/DDBJ whole genome shotgun (WGS) entry which is preliminary data.</text>
</comment>
<dbReference type="InterPro" id="IPR006674">
    <property type="entry name" value="HD_domain"/>
</dbReference>
<accession>A0A1G1XQY8</accession>
<organism evidence="2 3">
    <name type="scientific">Candidatus Buchananbacteria bacterium RBG_13_36_9</name>
    <dbReference type="NCBI Taxonomy" id="1797530"/>
    <lineage>
        <taxon>Bacteria</taxon>
        <taxon>Candidatus Buchananiibacteriota</taxon>
    </lineage>
</organism>
<dbReference type="Pfam" id="PF01966">
    <property type="entry name" value="HD"/>
    <property type="match status" value="1"/>
</dbReference>
<protein>
    <recommendedName>
        <fullName evidence="1">HD domain-containing protein</fullName>
    </recommendedName>
</protein>